<dbReference type="Gene3D" id="3.30.505.10">
    <property type="entry name" value="SH2 domain"/>
    <property type="match status" value="1"/>
</dbReference>
<dbReference type="GO" id="GO:0035556">
    <property type="term" value="P:intracellular signal transduction"/>
    <property type="evidence" value="ECO:0007669"/>
    <property type="project" value="TreeGrafter"/>
</dbReference>
<dbReference type="PANTHER" id="PTHR10872:SF2">
    <property type="entry name" value="LNK, ISOFORM D"/>
    <property type="match status" value="1"/>
</dbReference>
<dbReference type="InterPro" id="IPR001849">
    <property type="entry name" value="PH_domain"/>
</dbReference>
<dbReference type="CDD" id="cd01231">
    <property type="entry name" value="PH_SH2B_family"/>
    <property type="match status" value="1"/>
</dbReference>
<dbReference type="Gene3D" id="2.30.29.30">
    <property type="entry name" value="Pleckstrin-homology domain (PH domain)/Phosphotyrosine-binding domain (PTB)"/>
    <property type="match status" value="1"/>
</dbReference>
<protein>
    <submittedName>
        <fullName evidence="3">APS</fullName>
    </submittedName>
</protein>
<feature type="region of interest" description="Disordered" evidence="2">
    <location>
        <begin position="406"/>
        <end position="448"/>
    </location>
</feature>
<accession>A0A7R8H319</accession>
<dbReference type="GO" id="GO:0005068">
    <property type="term" value="F:transmembrane receptor protein tyrosine kinase adaptor activity"/>
    <property type="evidence" value="ECO:0007669"/>
    <property type="project" value="TreeGrafter"/>
</dbReference>
<dbReference type="Proteomes" id="UP000675881">
    <property type="component" value="Chromosome 13"/>
</dbReference>
<dbReference type="GO" id="GO:0005886">
    <property type="term" value="C:plasma membrane"/>
    <property type="evidence" value="ECO:0007669"/>
    <property type="project" value="TreeGrafter"/>
</dbReference>
<dbReference type="SMART" id="SM00233">
    <property type="entry name" value="PH"/>
    <property type="match status" value="1"/>
</dbReference>
<dbReference type="SUPFAM" id="SSF55550">
    <property type="entry name" value="SH2 domain"/>
    <property type="match status" value="1"/>
</dbReference>
<dbReference type="InterPro" id="IPR030523">
    <property type="entry name" value="SH2B"/>
</dbReference>
<feature type="compositionally biased region" description="Basic and acidic residues" evidence="2">
    <location>
        <begin position="16"/>
        <end position="31"/>
    </location>
</feature>
<gene>
    <name evidence="3" type="ORF">LSAA_4439</name>
</gene>
<feature type="region of interest" description="Disordered" evidence="2">
    <location>
        <begin position="472"/>
        <end position="496"/>
    </location>
</feature>
<organism evidence="3 4">
    <name type="scientific">Lepeophtheirus salmonis</name>
    <name type="common">Salmon louse</name>
    <name type="synonym">Caligus salmonis</name>
    <dbReference type="NCBI Taxonomy" id="72036"/>
    <lineage>
        <taxon>Eukaryota</taxon>
        <taxon>Metazoa</taxon>
        <taxon>Ecdysozoa</taxon>
        <taxon>Arthropoda</taxon>
        <taxon>Crustacea</taxon>
        <taxon>Multicrustacea</taxon>
        <taxon>Hexanauplia</taxon>
        <taxon>Copepoda</taxon>
        <taxon>Siphonostomatoida</taxon>
        <taxon>Caligidae</taxon>
        <taxon>Lepeophtheirus</taxon>
    </lineage>
</organism>
<dbReference type="Pfam" id="PF00169">
    <property type="entry name" value="PH"/>
    <property type="match status" value="1"/>
</dbReference>
<evidence type="ECO:0000256" key="2">
    <source>
        <dbReference type="SAM" id="MobiDB-lite"/>
    </source>
</evidence>
<dbReference type="EMBL" id="HG994592">
    <property type="protein sequence ID" value="CAF2824286.1"/>
    <property type="molecule type" value="Genomic_DNA"/>
</dbReference>
<keyword evidence="4" id="KW-1185">Reference proteome</keyword>
<name>A0A7R8H319_LEPSM</name>
<evidence type="ECO:0000313" key="3">
    <source>
        <dbReference type="EMBL" id="CAF2824286.1"/>
    </source>
</evidence>
<dbReference type="InterPro" id="IPR036860">
    <property type="entry name" value="SH2_dom_sf"/>
</dbReference>
<dbReference type="SUPFAM" id="SSF50729">
    <property type="entry name" value="PH domain-like"/>
    <property type="match status" value="1"/>
</dbReference>
<keyword evidence="1" id="KW-0597">Phosphoprotein</keyword>
<dbReference type="PANTHER" id="PTHR10872">
    <property type="entry name" value="SH2B ADAPTER PROTEIN"/>
    <property type="match status" value="1"/>
</dbReference>
<reference evidence="3" key="1">
    <citation type="submission" date="2021-02" db="EMBL/GenBank/DDBJ databases">
        <authorList>
            <person name="Bekaert M."/>
        </authorList>
    </citation>
    <scope>NUCLEOTIDE SEQUENCE</scope>
    <source>
        <strain evidence="3">IoA-00</strain>
    </source>
</reference>
<dbReference type="AlphaFoldDB" id="A0A7R8H319"/>
<feature type="compositionally biased region" description="Polar residues" evidence="2">
    <location>
        <begin position="1"/>
        <end position="15"/>
    </location>
</feature>
<feature type="region of interest" description="Disordered" evidence="2">
    <location>
        <begin position="1"/>
        <end position="31"/>
    </location>
</feature>
<feature type="compositionally biased region" description="Polar residues" evidence="2">
    <location>
        <begin position="413"/>
        <end position="427"/>
    </location>
</feature>
<proteinExistence type="predicted"/>
<sequence length="496" mass="55509">MNTVEFPLASTSSSEHPPEPDDKDTVRNETEVKSKEIAEYFYKAVFGARREDMRPIDDVEESNQEENRKKMRFLRELSERFIDNFRSELASLSRKHICPLPSTFSAGDIYDNDSSLSSSSSTASAGPKAIFRKFSRGFIRKTRGINFFQKQHSDEVELSNTSGNLNNHGGSSNRKDFYNLDTGRPKWERAKLVLYKTSGGYLLEFYSPPKSSIAKMGIFCLFIQEARETTDLEMPDHRNTFVVKSANKTEYIVDTSDHEEMHSWLAIIRSCILGAKIFFHPTSSQRPDLGTFLMSNNSSNLSLDANAVGDDGNQMDLIPLLMEYPWFHGTLSRNDAASLVLRGTQTGHVEPNILDLHSHPEGQCRVQHLWFSSIFDMLEHFRAQSIPLESGAESEVKLTEYVVHSLPNPGAQPRSTNSISSTMNNGDSLLGVGSGGPQTERGAPPSLPEPFQTITHGGDIRLRTVLLDFYPHSQGDAQTPSNSSSTRAKENTYSFV</sequence>
<dbReference type="PROSITE" id="PS50003">
    <property type="entry name" value="PH_DOMAIN"/>
    <property type="match status" value="1"/>
</dbReference>
<evidence type="ECO:0000256" key="1">
    <source>
        <dbReference type="ARBA" id="ARBA00022553"/>
    </source>
</evidence>
<dbReference type="InterPro" id="IPR011993">
    <property type="entry name" value="PH-like_dom_sf"/>
</dbReference>
<evidence type="ECO:0000313" key="4">
    <source>
        <dbReference type="Proteomes" id="UP000675881"/>
    </source>
</evidence>
<dbReference type="OrthoDB" id="10047184at2759"/>
<feature type="compositionally biased region" description="Polar residues" evidence="2">
    <location>
        <begin position="475"/>
        <end position="496"/>
    </location>
</feature>